<protein>
    <submittedName>
        <fullName evidence="2">Uncharacterized protein</fullName>
    </submittedName>
</protein>
<keyword evidence="1" id="KW-1133">Transmembrane helix</keyword>
<name>A0ABQ4FU54_9ACTN</name>
<dbReference type="EMBL" id="BOOC01000003">
    <property type="protein sequence ID" value="GIH38297.1"/>
    <property type="molecule type" value="Genomic_DNA"/>
</dbReference>
<feature type="transmembrane region" description="Helical" evidence="1">
    <location>
        <begin position="32"/>
        <end position="57"/>
    </location>
</feature>
<reference evidence="2 3" key="1">
    <citation type="submission" date="2021-01" db="EMBL/GenBank/DDBJ databases">
        <title>Whole genome shotgun sequence of Microbispora corallina NBRC 16416.</title>
        <authorList>
            <person name="Komaki H."/>
            <person name="Tamura T."/>
        </authorList>
    </citation>
    <scope>NUCLEOTIDE SEQUENCE [LARGE SCALE GENOMIC DNA]</scope>
    <source>
        <strain evidence="2 3">NBRC 16416</strain>
    </source>
</reference>
<dbReference type="RefSeq" id="WP_204055915.1">
    <property type="nucleotide sequence ID" value="NZ_BAAAGP010000005.1"/>
</dbReference>
<organism evidence="2 3">
    <name type="scientific">Microbispora corallina</name>
    <dbReference type="NCBI Taxonomy" id="83302"/>
    <lineage>
        <taxon>Bacteria</taxon>
        <taxon>Bacillati</taxon>
        <taxon>Actinomycetota</taxon>
        <taxon>Actinomycetes</taxon>
        <taxon>Streptosporangiales</taxon>
        <taxon>Streptosporangiaceae</taxon>
        <taxon>Microbispora</taxon>
    </lineage>
</organism>
<evidence type="ECO:0000313" key="3">
    <source>
        <dbReference type="Proteomes" id="UP000603904"/>
    </source>
</evidence>
<comment type="caution">
    <text evidence="2">The sequence shown here is derived from an EMBL/GenBank/DDBJ whole genome shotgun (WGS) entry which is preliminary data.</text>
</comment>
<accession>A0ABQ4FU54</accession>
<keyword evidence="1" id="KW-0812">Transmembrane</keyword>
<dbReference type="Proteomes" id="UP000603904">
    <property type="component" value="Unassembled WGS sequence"/>
</dbReference>
<evidence type="ECO:0000313" key="2">
    <source>
        <dbReference type="EMBL" id="GIH38297.1"/>
    </source>
</evidence>
<gene>
    <name evidence="2" type="ORF">Mco01_12970</name>
</gene>
<keyword evidence="3" id="KW-1185">Reference proteome</keyword>
<evidence type="ECO:0000256" key="1">
    <source>
        <dbReference type="SAM" id="Phobius"/>
    </source>
</evidence>
<proteinExistence type="predicted"/>
<keyword evidence="1" id="KW-0472">Membrane</keyword>
<sequence>MFRRIEDLEGGDGDPRNFDEWASNFKGLSKNVLIPIVITVGVILLLCVVFGAILSGLS</sequence>